<dbReference type="GO" id="GO:0005524">
    <property type="term" value="F:ATP binding"/>
    <property type="evidence" value="ECO:0007669"/>
    <property type="project" value="UniProtKB-UniRule"/>
</dbReference>
<sequence>MEREIHERNLKIIASQTKNKKNTQAKKINLGKNLMKSIQGMGCKPEKVFYASGNEVVVSKDKSPFFAVEKSSDITRGMKKIGKGQWGQVYMGCIDKECKKPIAIKIVKNASIEHEYKMGKRMALFGGVKPFTLEKCNNMSFMYTQYANNGTLRDFIKTNKHKLLPIHFRTIITQILHSLYRAQMKYPTFRHHDLHTENILINTSSPSRVRIIKASNMQFKVHDIGLQTMMSDFGLSTLKNYKCPPIDEDPSWYKKEVGIYRGSHNMYDVQYFLSGIRTDIKINGIRNGSEAVQFIERILPLEYLQKESSKVHDWRLRASPLGHPDLPSFKKIFNDRYFSPYKKTPIPLDISTFIKRTPSKPKNIIVKHGGGKVKKTLDQIKKELASKNNKKVLKRPALKVRIQPKATPKPKISMSNKGYIRVGSRKCTSYKKQELINLAKRMNINTDKKTIEKICQEIKLKYIK</sequence>
<dbReference type="EMBL" id="MK522038">
    <property type="protein sequence ID" value="QOR60394.1"/>
    <property type="molecule type" value="Genomic_DNA"/>
</dbReference>
<dbReference type="Pfam" id="PF07714">
    <property type="entry name" value="PK_Tyr_Ser-Thr"/>
    <property type="match status" value="1"/>
</dbReference>
<keyword evidence="1" id="KW-0547">Nucleotide-binding</keyword>
<keyword evidence="1" id="KW-0067">ATP-binding</keyword>
<feature type="binding site" evidence="1">
    <location>
        <position position="105"/>
    </location>
    <ligand>
        <name>ATP</name>
        <dbReference type="ChEBI" id="CHEBI:30616"/>
    </ligand>
</feature>
<feature type="domain" description="Protein kinase" evidence="2">
    <location>
        <begin position="75"/>
        <end position="338"/>
    </location>
</feature>
<dbReference type="InterPro" id="IPR001245">
    <property type="entry name" value="Ser-Thr/Tyr_kinase_cat_dom"/>
</dbReference>
<dbReference type="InterPro" id="IPR017441">
    <property type="entry name" value="Protein_kinase_ATP_BS"/>
</dbReference>
<name>A0A7S6SW37_9PHYC</name>
<dbReference type="SMART" id="SM00220">
    <property type="entry name" value="S_TKc"/>
    <property type="match status" value="1"/>
</dbReference>
<evidence type="ECO:0000313" key="3">
    <source>
        <dbReference type="EMBL" id="QOR60394.1"/>
    </source>
</evidence>
<dbReference type="Gene3D" id="3.30.200.20">
    <property type="entry name" value="Phosphorylase Kinase, domain 1"/>
    <property type="match status" value="1"/>
</dbReference>
<dbReference type="PANTHER" id="PTHR24419:SF18">
    <property type="entry name" value="SERINE_THREONINE-PROTEIN KINASE HASPIN"/>
    <property type="match status" value="1"/>
</dbReference>
<dbReference type="PROSITE" id="PS50011">
    <property type="entry name" value="PROTEIN_KINASE_DOM"/>
    <property type="match status" value="1"/>
</dbReference>
<evidence type="ECO:0000259" key="2">
    <source>
        <dbReference type="PROSITE" id="PS50011"/>
    </source>
</evidence>
<dbReference type="GO" id="GO:0072354">
    <property type="term" value="F:histone H3T3 kinase activity"/>
    <property type="evidence" value="ECO:0007669"/>
    <property type="project" value="TreeGrafter"/>
</dbReference>
<reference evidence="3" key="1">
    <citation type="submission" date="2019-02" db="EMBL/GenBank/DDBJ databases">
        <authorList>
            <person name="Bachy C."/>
            <person name="Yung C.-M."/>
            <person name="Roux S."/>
            <person name="Sullivan M.B."/>
            <person name="Worden A.Z."/>
        </authorList>
    </citation>
    <scope>NUCLEOTIDE SEQUENCE</scope>
    <source>
        <strain evidence="3">BII-V2</strain>
    </source>
</reference>
<dbReference type="GO" id="GO:0035556">
    <property type="term" value="P:intracellular signal transduction"/>
    <property type="evidence" value="ECO:0007669"/>
    <property type="project" value="TreeGrafter"/>
</dbReference>
<dbReference type="InterPro" id="IPR000719">
    <property type="entry name" value="Prot_kinase_dom"/>
</dbReference>
<dbReference type="Gene3D" id="1.10.510.10">
    <property type="entry name" value="Transferase(Phosphotransferase) domain 1"/>
    <property type="match status" value="1"/>
</dbReference>
<evidence type="ECO:0000256" key="1">
    <source>
        <dbReference type="PROSITE-ProRule" id="PRU10141"/>
    </source>
</evidence>
<proteinExistence type="predicted"/>
<accession>A0A7S6SW37</accession>
<dbReference type="PROSITE" id="PS00107">
    <property type="entry name" value="PROTEIN_KINASE_ATP"/>
    <property type="match status" value="1"/>
</dbReference>
<protein>
    <recommendedName>
        <fullName evidence="2">Protein kinase domain-containing protein</fullName>
    </recommendedName>
</protein>
<dbReference type="InterPro" id="IPR011009">
    <property type="entry name" value="Kinase-like_dom_sf"/>
</dbReference>
<dbReference type="PANTHER" id="PTHR24419">
    <property type="entry name" value="INTERLEUKIN-1 RECEPTOR-ASSOCIATED KINASE"/>
    <property type="match status" value="1"/>
</dbReference>
<dbReference type="SUPFAM" id="SSF56112">
    <property type="entry name" value="Protein kinase-like (PK-like)"/>
    <property type="match status" value="1"/>
</dbReference>
<organism evidence="3">
    <name type="scientific">Bathycoccus sp. RCC716 virus 2</name>
    <dbReference type="NCBI Taxonomy" id="2530039"/>
    <lineage>
        <taxon>Viruses</taxon>
        <taxon>Varidnaviria</taxon>
        <taxon>Bamfordvirae</taxon>
        <taxon>Nucleocytoviricota</taxon>
        <taxon>Megaviricetes</taxon>
        <taxon>Algavirales</taxon>
        <taxon>Phycodnaviridae</taxon>
        <taxon>Prasinovirus</taxon>
    </lineage>
</organism>